<evidence type="ECO:0000313" key="11">
    <source>
        <dbReference type="Proteomes" id="UP000642553"/>
    </source>
</evidence>
<accession>A0AAE6TA15</accession>
<evidence type="ECO:0000256" key="6">
    <source>
        <dbReference type="PIRSR" id="PIRSR604808-2"/>
    </source>
</evidence>
<dbReference type="InterPro" id="IPR004808">
    <property type="entry name" value="AP_endonuc_1"/>
</dbReference>
<dbReference type="Pfam" id="PF03372">
    <property type="entry name" value="Exo_endo_phos"/>
    <property type="match status" value="1"/>
</dbReference>
<evidence type="ECO:0000256" key="5">
    <source>
        <dbReference type="PIRSR" id="PIRSR604808-1"/>
    </source>
</evidence>
<dbReference type="InterPro" id="IPR036691">
    <property type="entry name" value="Endo/exonu/phosph_ase_sf"/>
</dbReference>
<evidence type="ECO:0000256" key="1">
    <source>
        <dbReference type="ARBA" id="ARBA00007092"/>
    </source>
</evidence>
<proteinExistence type="inferred from homology"/>
<dbReference type="GO" id="GO:0008081">
    <property type="term" value="F:phosphoric diester hydrolase activity"/>
    <property type="evidence" value="ECO:0007669"/>
    <property type="project" value="TreeGrafter"/>
</dbReference>
<dbReference type="AlphaFoldDB" id="A0AAE6TA15"/>
<dbReference type="GeneID" id="84024067"/>
<feature type="domain" description="Endonuclease/exonuclease/phosphatase" evidence="8">
    <location>
        <begin position="4"/>
        <end position="244"/>
    </location>
</feature>
<keyword evidence="2 6" id="KW-0479">Metal-binding</keyword>
<evidence type="ECO:0000256" key="2">
    <source>
        <dbReference type="ARBA" id="ARBA00022723"/>
    </source>
</evidence>
<protein>
    <submittedName>
        <fullName evidence="10">Exodeoxyribonuclease III</fullName>
    </submittedName>
</protein>
<feature type="binding site" evidence="6">
    <location>
        <position position="146"/>
    </location>
    <ligand>
        <name>Mg(2+)</name>
        <dbReference type="ChEBI" id="CHEBI:18420"/>
        <label>1</label>
    </ligand>
</feature>
<feature type="binding site" evidence="6">
    <location>
        <position position="244"/>
    </location>
    <ligand>
        <name>Mg(2+)</name>
        <dbReference type="ChEBI" id="CHEBI:18420"/>
        <label>1</label>
    </ligand>
</feature>
<keyword evidence="3" id="KW-0378">Hydrolase</keyword>
<feature type="site" description="Interaction with DNA substrate" evidence="7">
    <location>
        <position position="244"/>
    </location>
</feature>
<evidence type="ECO:0000313" key="10">
    <source>
        <dbReference type="EMBL" id="QHV62918.1"/>
    </source>
</evidence>
<organism evidence="10 11">
    <name type="scientific">Akkermansia massiliensis</name>
    <dbReference type="NCBI Taxonomy" id="2927224"/>
    <lineage>
        <taxon>Bacteria</taxon>
        <taxon>Pseudomonadati</taxon>
        <taxon>Verrucomicrobiota</taxon>
        <taxon>Verrucomicrobiia</taxon>
        <taxon>Verrucomicrobiales</taxon>
        <taxon>Akkermansiaceae</taxon>
        <taxon>Akkermansia</taxon>
    </lineage>
</organism>
<sequence>MKLVSWNVNGLRAILGKGMGDAVEALEPDVLCLQEIKARPEQVNDLWISSWPHQLWNPAEKAGYSGVLILSRVQPLSTSTGIGWPEHDREGRVCTMEFEQFYLVNCYTPNSQNELVRLPYREQWDAAFRKYVAALAETKPVVFCGDLNVAHEEIDIARPRENRFSAGFSDQERAGFTLLLEAGFTDTFRALHPEEPGWYSWWSYRAGARARNVGWRIDYFCVSNPLAPRVKGAAIHPDVTGSDHCPVSLEIDC</sequence>
<dbReference type="Proteomes" id="UP000642553">
    <property type="component" value="Chromosome"/>
</dbReference>
<dbReference type="InterPro" id="IPR005135">
    <property type="entry name" value="Endo/exonuclease/phosphatase"/>
</dbReference>
<reference evidence="10" key="1">
    <citation type="submission" date="2018-05" db="EMBL/GenBank/DDBJ databases">
        <title>Complete genome sequnece of Akkermansia muciniphila EB-AMDK-40.</title>
        <authorList>
            <person name="Nam Y.-D."/>
            <person name="Chung W.-H."/>
            <person name="Park Y.S."/>
            <person name="Kang J."/>
        </authorList>
    </citation>
    <scope>NUCLEOTIDE SEQUENCE</scope>
    <source>
        <strain evidence="10">EB-AMDK-40</strain>
    </source>
</reference>
<evidence type="ECO:0000256" key="4">
    <source>
        <dbReference type="ARBA" id="ARBA00022842"/>
    </source>
</evidence>
<feature type="active site" description="Proton acceptor" evidence="5">
    <location>
        <position position="244"/>
    </location>
</feature>
<gene>
    <name evidence="10" type="primary">xth</name>
    <name evidence="10" type="ORF">DMI76_05865</name>
    <name evidence="9" type="ORF">M8N44_09340</name>
</gene>
<dbReference type="EMBL" id="JAMGSI010000002">
    <property type="protein sequence ID" value="MCL6657514.1"/>
    <property type="molecule type" value="Genomic_DNA"/>
</dbReference>
<dbReference type="GO" id="GO:0003677">
    <property type="term" value="F:DNA binding"/>
    <property type="evidence" value="ECO:0007669"/>
    <property type="project" value="InterPro"/>
</dbReference>
<dbReference type="NCBIfam" id="TIGR00633">
    <property type="entry name" value="xth"/>
    <property type="match status" value="1"/>
</dbReference>
<name>A0AAE6TA15_9BACT</name>
<dbReference type="GO" id="GO:0008311">
    <property type="term" value="F:double-stranded DNA 3'-5' DNA exonuclease activity"/>
    <property type="evidence" value="ECO:0007669"/>
    <property type="project" value="TreeGrafter"/>
</dbReference>
<keyword evidence="4 6" id="KW-0460">Magnesium</keyword>
<dbReference type="PROSITE" id="PS00726">
    <property type="entry name" value="AP_NUCLEASE_F1_1"/>
    <property type="match status" value="1"/>
</dbReference>
<dbReference type="GO" id="GO:0003906">
    <property type="term" value="F:DNA-(apurinic or apyrimidinic site) endonuclease activity"/>
    <property type="evidence" value="ECO:0007669"/>
    <property type="project" value="TreeGrafter"/>
</dbReference>
<dbReference type="NCBIfam" id="TIGR00195">
    <property type="entry name" value="exoDNase_III"/>
    <property type="match status" value="1"/>
</dbReference>
<feature type="active site" evidence="5">
    <location>
        <position position="107"/>
    </location>
</feature>
<dbReference type="GO" id="GO:0006284">
    <property type="term" value="P:base-excision repair"/>
    <property type="evidence" value="ECO:0007669"/>
    <property type="project" value="TreeGrafter"/>
</dbReference>
<dbReference type="SUPFAM" id="SSF56219">
    <property type="entry name" value="DNase I-like"/>
    <property type="match status" value="1"/>
</dbReference>
<keyword evidence="6" id="KW-0464">Manganese</keyword>
<dbReference type="PROSITE" id="PS51435">
    <property type="entry name" value="AP_NUCLEASE_F1_4"/>
    <property type="match status" value="1"/>
</dbReference>
<keyword evidence="12" id="KW-1185">Reference proteome</keyword>
<evidence type="ECO:0000256" key="7">
    <source>
        <dbReference type="PIRSR" id="PIRSR604808-3"/>
    </source>
</evidence>
<comment type="cofactor">
    <cofactor evidence="6">
        <name>Mg(2+)</name>
        <dbReference type="ChEBI" id="CHEBI:18420"/>
    </cofactor>
    <cofactor evidence="6">
        <name>Mn(2+)</name>
        <dbReference type="ChEBI" id="CHEBI:29035"/>
    </cofactor>
    <text evidence="6">Probably binds two magnesium or manganese ions per subunit.</text>
</comment>
<dbReference type="GO" id="GO:0046872">
    <property type="term" value="F:metal ion binding"/>
    <property type="evidence" value="ECO:0007669"/>
    <property type="project" value="UniProtKB-KW"/>
</dbReference>
<feature type="binding site" evidence="6">
    <location>
        <position position="7"/>
    </location>
    <ligand>
        <name>Mg(2+)</name>
        <dbReference type="ChEBI" id="CHEBI:18420"/>
        <label>1</label>
    </ligand>
</feature>
<dbReference type="InterPro" id="IPR020847">
    <property type="entry name" value="AP_endonuclease_F1_BS"/>
</dbReference>
<feature type="active site" description="Proton donor/acceptor" evidence="5">
    <location>
        <position position="146"/>
    </location>
</feature>
<feature type="site" description="Important for catalytic activity" evidence="7">
    <location>
        <position position="218"/>
    </location>
</feature>
<dbReference type="CDD" id="cd09087">
    <property type="entry name" value="Ape1-like_AP-endo"/>
    <property type="match status" value="1"/>
</dbReference>
<evidence type="ECO:0000313" key="12">
    <source>
        <dbReference type="Proteomes" id="UP001202031"/>
    </source>
</evidence>
<dbReference type="EMBL" id="CP029701">
    <property type="protein sequence ID" value="QHV62918.1"/>
    <property type="molecule type" value="Genomic_DNA"/>
</dbReference>
<evidence type="ECO:0000256" key="3">
    <source>
        <dbReference type="ARBA" id="ARBA00022801"/>
    </source>
</evidence>
<comment type="similarity">
    <text evidence="1">Belongs to the DNA repair enzymes AP/ExoA family.</text>
</comment>
<reference evidence="9 12" key="2">
    <citation type="submission" date="2022-03" db="EMBL/GenBank/DDBJ databases">
        <title>Taxonomic description of new species and reclassification of some bacterial strains.</title>
        <authorList>
            <person name="Ndongo S."/>
        </authorList>
    </citation>
    <scope>NUCLEOTIDE SEQUENCE [LARGE SCALE GENOMIC DNA]</scope>
    <source>
        <strain evidence="9 12">Marseille-P6666</strain>
    </source>
</reference>
<feature type="binding site" evidence="6">
    <location>
        <position position="243"/>
    </location>
    <ligand>
        <name>Mg(2+)</name>
        <dbReference type="ChEBI" id="CHEBI:18420"/>
        <label>1</label>
    </ligand>
</feature>
<dbReference type="PANTHER" id="PTHR22748">
    <property type="entry name" value="AP ENDONUCLEASE"/>
    <property type="match status" value="1"/>
</dbReference>
<dbReference type="Proteomes" id="UP001202031">
    <property type="component" value="Unassembled WGS sequence"/>
</dbReference>
<dbReference type="Gene3D" id="3.60.10.10">
    <property type="entry name" value="Endonuclease/exonuclease/phosphatase"/>
    <property type="match status" value="1"/>
</dbReference>
<feature type="site" description="Transition state stabilizer" evidence="7">
    <location>
        <position position="148"/>
    </location>
</feature>
<dbReference type="PANTHER" id="PTHR22748:SF6">
    <property type="entry name" value="DNA-(APURINIC OR APYRIMIDINIC SITE) ENDONUCLEASE"/>
    <property type="match status" value="1"/>
</dbReference>
<feature type="binding site" evidence="6">
    <location>
        <position position="148"/>
    </location>
    <ligand>
        <name>Mg(2+)</name>
        <dbReference type="ChEBI" id="CHEBI:18420"/>
        <label>1</label>
    </ligand>
</feature>
<dbReference type="RefSeq" id="WP_022396915.1">
    <property type="nucleotide sequence ID" value="NZ_CP029701.1"/>
</dbReference>
<evidence type="ECO:0000313" key="9">
    <source>
        <dbReference type="EMBL" id="MCL6657514.1"/>
    </source>
</evidence>
<evidence type="ECO:0000259" key="8">
    <source>
        <dbReference type="Pfam" id="PF03372"/>
    </source>
</evidence>
<feature type="binding site" evidence="6">
    <location>
        <position position="35"/>
    </location>
    <ligand>
        <name>Mg(2+)</name>
        <dbReference type="ChEBI" id="CHEBI:18420"/>
        <label>1</label>
    </ligand>
</feature>